<evidence type="ECO:0000256" key="2">
    <source>
        <dbReference type="ARBA" id="ARBA00009765"/>
    </source>
</evidence>
<keyword evidence="4 8" id="KW-1003">Cell membrane</keyword>
<dbReference type="FunFam" id="1.20.58.340:FF:000012">
    <property type="entry name" value="Magnesium transport protein CorA"/>
    <property type="match status" value="1"/>
</dbReference>
<comment type="subcellular location">
    <subcellularLocation>
        <location evidence="1">Cell membrane</location>
        <topology evidence="1">Multi-pass membrane protein</topology>
    </subcellularLocation>
    <subcellularLocation>
        <location evidence="8">Membrane</location>
        <topology evidence="8">Multi-pass membrane protein</topology>
    </subcellularLocation>
</comment>
<dbReference type="GO" id="GO:0005886">
    <property type="term" value="C:plasma membrane"/>
    <property type="evidence" value="ECO:0007669"/>
    <property type="project" value="UniProtKB-SubCell"/>
</dbReference>
<organism evidence="9 10">
    <name type="scientific">Tolypothrix tenuis PCC 7101</name>
    <dbReference type="NCBI Taxonomy" id="231146"/>
    <lineage>
        <taxon>Bacteria</taxon>
        <taxon>Bacillati</taxon>
        <taxon>Cyanobacteriota</taxon>
        <taxon>Cyanophyceae</taxon>
        <taxon>Nostocales</taxon>
        <taxon>Tolypothrichaceae</taxon>
        <taxon>Tolypothrix</taxon>
    </lineage>
</organism>
<keyword evidence="7 8" id="KW-0472">Membrane</keyword>
<evidence type="ECO:0000313" key="10">
    <source>
        <dbReference type="Proteomes" id="UP000218785"/>
    </source>
</evidence>
<dbReference type="Gene3D" id="3.30.460.20">
    <property type="entry name" value="CorA soluble domain-like"/>
    <property type="match status" value="1"/>
</dbReference>
<dbReference type="Pfam" id="PF01544">
    <property type="entry name" value="CorA"/>
    <property type="match status" value="1"/>
</dbReference>
<proteinExistence type="inferred from homology"/>
<dbReference type="GO" id="GO:0000287">
    <property type="term" value="F:magnesium ion binding"/>
    <property type="evidence" value="ECO:0007669"/>
    <property type="project" value="TreeGrafter"/>
</dbReference>
<evidence type="ECO:0000256" key="1">
    <source>
        <dbReference type="ARBA" id="ARBA00004651"/>
    </source>
</evidence>
<dbReference type="NCBIfam" id="TIGR00383">
    <property type="entry name" value="corA"/>
    <property type="match status" value="1"/>
</dbReference>
<evidence type="ECO:0000313" key="9">
    <source>
        <dbReference type="EMBL" id="BAZ01441.1"/>
    </source>
</evidence>
<dbReference type="GO" id="GO:0015087">
    <property type="term" value="F:cobalt ion transmembrane transporter activity"/>
    <property type="evidence" value="ECO:0007669"/>
    <property type="project" value="UniProtKB-UniRule"/>
</dbReference>
<dbReference type="InterPro" id="IPR045861">
    <property type="entry name" value="CorA_cytoplasmic_dom"/>
</dbReference>
<gene>
    <name evidence="8" type="primary">corA</name>
    <name evidence="9" type="ORF">NIES37_54410</name>
</gene>
<dbReference type="KEGG" id="ttq:NIES37_54410"/>
<evidence type="ECO:0000256" key="6">
    <source>
        <dbReference type="ARBA" id="ARBA00022989"/>
    </source>
</evidence>
<dbReference type="EMBL" id="AP018248">
    <property type="protein sequence ID" value="BAZ01441.1"/>
    <property type="molecule type" value="Genomic_DNA"/>
</dbReference>
<dbReference type="CDD" id="cd12828">
    <property type="entry name" value="TmCorA-like_1"/>
    <property type="match status" value="1"/>
</dbReference>
<keyword evidence="10" id="KW-1185">Reference proteome</keyword>
<reference evidence="9 10" key="1">
    <citation type="submission" date="2017-06" db="EMBL/GenBank/DDBJ databases">
        <title>Genome sequencing of cyanobaciteial culture collection at National Institute for Environmental Studies (NIES).</title>
        <authorList>
            <person name="Hirose Y."/>
            <person name="Shimura Y."/>
            <person name="Fujisawa T."/>
            <person name="Nakamura Y."/>
            <person name="Kawachi M."/>
        </authorList>
    </citation>
    <scope>NUCLEOTIDE SEQUENCE [LARGE SCALE GENOMIC DNA]</scope>
    <source>
        <strain evidence="9 10">NIES-37</strain>
    </source>
</reference>
<evidence type="ECO:0000256" key="7">
    <source>
        <dbReference type="ARBA" id="ARBA00023136"/>
    </source>
</evidence>
<dbReference type="GO" id="GO:0050897">
    <property type="term" value="F:cobalt ion binding"/>
    <property type="evidence" value="ECO:0007669"/>
    <property type="project" value="TreeGrafter"/>
</dbReference>
<dbReference type="GO" id="GO:0015095">
    <property type="term" value="F:magnesium ion transmembrane transporter activity"/>
    <property type="evidence" value="ECO:0007669"/>
    <property type="project" value="UniProtKB-UniRule"/>
</dbReference>
<keyword evidence="8" id="KW-0460">Magnesium</keyword>
<dbReference type="InterPro" id="IPR002523">
    <property type="entry name" value="MgTranspt_CorA/ZnTranspt_ZntB"/>
</dbReference>
<evidence type="ECO:0000256" key="3">
    <source>
        <dbReference type="ARBA" id="ARBA00022448"/>
    </source>
</evidence>
<dbReference type="InterPro" id="IPR004488">
    <property type="entry name" value="Mg/Co-transport_prot_CorA"/>
</dbReference>
<comment type="similarity">
    <text evidence="2 8">Belongs to the CorA metal ion transporter (MIT) (TC 1.A.35) family.</text>
</comment>
<keyword evidence="5 8" id="KW-0812">Transmembrane</keyword>
<name>A0A1Z4N6X7_9CYAN</name>
<dbReference type="Gene3D" id="1.20.58.340">
    <property type="entry name" value="Magnesium transport protein CorA, transmembrane region"/>
    <property type="match status" value="2"/>
</dbReference>
<evidence type="ECO:0000256" key="5">
    <source>
        <dbReference type="ARBA" id="ARBA00022692"/>
    </source>
</evidence>
<dbReference type="RefSeq" id="WP_096581007.1">
    <property type="nucleotide sequence ID" value="NZ_CAWNJS010000001.1"/>
</dbReference>
<evidence type="ECO:0000256" key="8">
    <source>
        <dbReference type="RuleBase" id="RU362010"/>
    </source>
</evidence>
<accession>A0A1Z4N6X7</accession>
<dbReference type="InterPro" id="IPR045863">
    <property type="entry name" value="CorA_TM1_TM2"/>
</dbReference>
<dbReference type="SUPFAM" id="SSF144083">
    <property type="entry name" value="Magnesium transport protein CorA, transmembrane region"/>
    <property type="match status" value="1"/>
</dbReference>
<feature type="transmembrane region" description="Helical" evidence="8">
    <location>
        <begin position="345"/>
        <end position="366"/>
    </location>
</feature>
<keyword evidence="6 8" id="KW-1133">Transmembrane helix</keyword>
<dbReference type="PANTHER" id="PTHR46494">
    <property type="entry name" value="CORA FAMILY METAL ION TRANSPORTER (EUROFUNG)"/>
    <property type="match status" value="1"/>
</dbReference>
<protein>
    <recommendedName>
        <fullName evidence="8">Magnesium transport protein CorA</fullName>
    </recommendedName>
</protein>
<dbReference type="AlphaFoldDB" id="A0A1Z4N6X7"/>
<dbReference type="Proteomes" id="UP000218785">
    <property type="component" value="Chromosome"/>
</dbReference>
<comment type="function">
    <text evidence="8">Mediates influx of magnesium ions.</text>
</comment>
<feature type="transmembrane region" description="Helical" evidence="8">
    <location>
        <begin position="307"/>
        <end position="325"/>
    </location>
</feature>
<evidence type="ECO:0000256" key="4">
    <source>
        <dbReference type="ARBA" id="ARBA00022475"/>
    </source>
</evidence>
<keyword evidence="3 8" id="KW-0813">Transport</keyword>
<dbReference type="PANTHER" id="PTHR46494:SF1">
    <property type="entry name" value="CORA FAMILY METAL ION TRANSPORTER (EUROFUNG)"/>
    <property type="match status" value="1"/>
</dbReference>
<dbReference type="SUPFAM" id="SSF143865">
    <property type="entry name" value="CorA soluble domain-like"/>
    <property type="match status" value="1"/>
</dbReference>
<keyword evidence="8" id="KW-0406">Ion transport</keyword>
<sequence length="380" mass="44095">MINKIRRSRHFNKETFMRDFFHEPGNVPGTLVIDENAYYPEIILIDYNTDNYTKQEIASPEECIPFLDGNSVSWVDVRGLGNLDILQRVGQIFDLHPLVLEDVVNMAERPKTEEYEDQLLIIARMVVPKKNAFGFFSEQVSLVLGKTYLLTVQEEPEHDCFDAVRSRIEKSKGIIRKSGADYLTYALLDAIIDGFFPVLERYGEQIEDLEEEVITKPTQKTLQKIYKIKRELLQLRRAIWPQRDVISSLMRDSGENISDEVRIYLRDCYDHAVQVIDMVETYRELTSGLMDVYLSAVSNKMNEIMKILTVVSSIFIPLTFVAGIYGMNFNTEKSPYNMPELNWYWGYPLCLAVMAAIAGGLLFFFWRRGWLERSLTIKQD</sequence>